<dbReference type="EMBL" id="WWEO01000041">
    <property type="protein sequence ID" value="NCD69152.1"/>
    <property type="molecule type" value="Genomic_DNA"/>
</dbReference>
<comment type="caution">
    <text evidence="1">The sequence shown here is derived from an EMBL/GenBank/DDBJ whole genome shotgun (WGS) entry which is preliminary data.</text>
</comment>
<dbReference type="Proteomes" id="UP000638732">
    <property type="component" value="Unassembled WGS sequence"/>
</dbReference>
<name>A0A965ZG34_9SPHI</name>
<proteinExistence type="predicted"/>
<sequence length="127" mass="14636">MAVFKFGFDEKEYQRLQSGEINDKDFLNNVINTEANRKSIIEQLLSYHEVEGGIEVKGFDITEATYNPSTQNGKVTLTYTRNYFYTCSDIKKNYADKETWAFKIDADNRLLIIDAPDLEVLSPGDEF</sequence>
<evidence type="ECO:0000313" key="1">
    <source>
        <dbReference type="EMBL" id="NCD69152.1"/>
    </source>
</evidence>
<gene>
    <name evidence="1" type="ORF">GSY63_07275</name>
</gene>
<protein>
    <submittedName>
        <fullName evidence="1">Uncharacterized protein</fullName>
    </submittedName>
</protein>
<keyword evidence="2" id="KW-1185">Reference proteome</keyword>
<reference evidence="1" key="1">
    <citation type="submission" date="2020-01" db="EMBL/GenBank/DDBJ databases">
        <authorList>
            <person name="Seo Y.L."/>
        </authorList>
    </citation>
    <scope>NUCLEOTIDE SEQUENCE</scope>
    <source>
        <strain evidence="1">R11</strain>
    </source>
</reference>
<dbReference type="AlphaFoldDB" id="A0A965ZG34"/>
<evidence type="ECO:0000313" key="2">
    <source>
        <dbReference type="Proteomes" id="UP000638732"/>
    </source>
</evidence>
<dbReference type="RefSeq" id="WP_166585140.1">
    <property type="nucleotide sequence ID" value="NZ_WWEO01000041.1"/>
</dbReference>
<organism evidence="1 2">
    <name type="scientific">Mucilaginibacter agri</name>
    <dbReference type="NCBI Taxonomy" id="2695265"/>
    <lineage>
        <taxon>Bacteria</taxon>
        <taxon>Pseudomonadati</taxon>
        <taxon>Bacteroidota</taxon>
        <taxon>Sphingobacteriia</taxon>
        <taxon>Sphingobacteriales</taxon>
        <taxon>Sphingobacteriaceae</taxon>
        <taxon>Mucilaginibacter</taxon>
    </lineage>
</organism>
<reference evidence="1" key="2">
    <citation type="submission" date="2020-10" db="EMBL/GenBank/DDBJ databases">
        <title>Mucilaginibacter sp. nov., isolated from soil.</title>
        <authorList>
            <person name="Jeon C.O."/>
        </authorList>
    </citation>
    <scope>NUCLEOTIDE SEQUENCE</scope>
    <source>
        <strain evidence="1">R11</strain>
    </source>
</reference>
<accession>A0A965ZG34</accession>